<protein>
    <recommendedName>
        <fullName evidence="4">Epoxide hydrolase N-terminal domain-containing protein</fullName>
    </recommendedName>
</protein>
<keyword evidence="2" id="KW-0058">Aromatic hydrocarbons catabolism</keyword>
<keyword evidence="6" id="KW-1185">Reference proteome</keyword>
<organism evidence="5 6">
    <name type="scientific">Marasmiellus scandens</name>
    <dbReference type="NCBI Taxonomy" id="2682957"/>
    <lineage>
        <taxon>Eukaryota</taxon>
        <taxon>Fungi</taxon>
        <taxon>Dikarya</taxon>
        <taxon>Basidiomycota</taxon>
        <taxon>Agaricomycotina</taxon>
        <taxon>Agaricomycetes</taxon>
        <taxon>Agaricomycetidae</taxon>
        <taxon>Agaricales</taxon>
        <taxon>Marasmiineae</taxon>
        <taxon>Omphalotaceae</taxon>
        <taxon>Marasmiellus</taxon>
    </lineage>
</organism>
<gene>
    <name evidence="5" type="ORF">VKT23_001289</name>
</gene>
<sequence>MPSPKPFKLDISSNELDWITDRIKTARLVPDITHPPTQEWEHGVPTAIMVDYVNYWKEKYGWKRTEAKINETYKMFSVDLEEAGQVISLHFVHHRSRREDAVPLLFVHGNFTEVESLLALTDPEDPKRQAFHIVAPSLPGFAFSSPPTKPGFGAPQIASLFNQLMLTLGYQQYIGQGGDWGSFILRRMAFHYPASCVGIHLNYVIAFPPSPFQHPITLFYIISGWFTQDQKARLARLNWWMEKESGYRHIQQTKPQTLCYGLNDSPIGMLAWILDKLTPLADKNYVWDKDLVITWTMLYLLSGNAGHARLYTEVDQEVFSLKIPRQVAVGFSAFPSDVGYIPKWWADAVVAEDIVFWKEHDKGGHFASVECGDALVEDVQSFVGLIREKGDPKRYEALIAH</sequence>
<evidence type="ECO:0000259" key="4">
    <source>
        <dbReference type="Pfam" id="PF06441"/>
    </source>
</evidence>
<evidence type="ECO:0000313" key="5">
    <source>
        <dbReference type="EMBL" id="KAK7473190.1"/>
    </source>
</evidence>
<accession>A0ABR1K6M6</accession>
<name>A0ABR1K6M6_9AGAR</name>
<dbReference type="Proteomes" id="UP001498398">
    <property type="component" value="Unassembled WGS sequence"/>
</dbReference>
<dbReference type="Gene3D" id="3.40.50.1820">
    <property type="entry name" value="alpha/beta hydrolase"/>
    <property type="match status" value="1"/>
</dbReference>
<dbReference type="Pfam" id="PF06441">
    <property type="entry name" value="EHN"/>
    <property type="match status" value="1"/>
</dbReference>
<evidence type="ECO:0000313" key="6">
    <source>
        <dbReference type="Proteomes" id="UP001498398"/>
    </source>
</evidence>
<evidence type="ECO:0000256" key="1">
    <source>
        <dbReference type="ARBA" id="ARBA00010088"/>
    </source>
</evidence>
<dbReference type="EMBL" id="JBANRG010000001">
    <property type="protein sequence ID" value="KAK7473190.1"/>
    <property type="molecule type" value="Genomic_DNA"/>
</dbReference>
<dbReference type="PANTHER" id="PTHR21661">
    <property type="entry name" value="EPOXIDE HYDROLASE 1-RELATED"/>
    <property type="match status" value="1"/>
</dbReference>
<dbReference type="InterPro" id="IPR016292">
    <property type="entry name" value="Epoxide_hydrolase"/>
</dbReference>
<proteinExistence type="inferred from homology"/>
<comment type="similarity">
    <text evidence="1">Belongs to the peptidase S33 family.</text>
</comment>
<dbReference type="InterPro" id="IPR029058">
    <property type="entry name" value="AB_hydrolase_fold"/>
</dbReference>
<dbReference type="InterPro" id="IPR010497">
    <property type="entry name" value="Epoxide_hydro_N"/>
</dbReference>
<dbReference type="InterPro" id="IPR000639">
    <property type="entry name" value="Epox_hydrolase-like"/>
</dbReference>
<keyword evidence="3" id="KW-0378">Hydrolase</keyword>
<feature type="domain" description="Epoxide hydrolase N-terminal" evidence="4">
    <location>
        <begin position="4"/>
        <end position="109"/>
    </location>
</feature>
<comment type="caution">
    <text evidence="5">The sequence shown here is derived from an EMBL/GenBank/DDBJ whole genome shotgun (WGS) entry which is preliminary data.</text>
</comment>
<dbReference type="PIRSF" id="PIRSF001112">
    <property type="entry name" value="Epoxide_hydrolase"/>
    <property type="match status" value="1"/>
</dbReference>
<dbReference type="PANTHER" id="PTHR21661:SF35">
    <property type="entry name" value="EPOXIDE HYDROLASE"/>
    <property type="match status" value="1"/>
</dbReference>
<evidence type="ECO:0000256" key="2">
    <source>
        <dbReference type="ARBA" id="ARBA00022797"/>
    </source>
</evidence>
<reference evidence="5 6" key="1">
    <citation type="submission" date="2024-01" db="EMBL/GenBank/DDBJ databases">
        <title>A draft genome for the cacao thread blight pathogen Marasmiellus scandens.</title>
        <authorList>
            <person name="Baruah I.K."/>
            <person name="Leung J."/>
            <person name="Bukari Y."/>
            <person name="Amoako-Attah I."/>
            <person name="Meinhardt L.W."/>
            <person name="Bailey B.A."/>
            <person name="Cohen S.P."/>
        </authorList>
    </citation>
    <scope>NUCLEOTIDE SEQUENCE [LARGE SCALE GENOMIC DNA]</scope>
    <source>
        <strain evidence="5 6">GH-19</strain>
    </source>
</reference>
<evidence type="ECO:0000256" key="3">
    <source>
        <dbReference type="ARBA" id="ARBA00022801"/>
    </source>
</evidence>
<dbReference type="PRINTS" id="PR00412">
    <property type="entry name" value="EPOXHYDRLASE"/>
</dbReference>
<dbReference type="SUPFAM" id="SSF53474">
    <property type="entry name" value="alpha/beta-Hydrolases"/>
    <property type="match status" value="1"/>
</dbReference>